<dbReference type="RefSeq" id="WP_354614334.1">
    <property type="nucleotide sequence ID" value="NZ_JBEXAE010000002.1"/>
</dbReference>
<comment type="caution">
    <text evidence="3">The sequence shown here is derived from an EMBL/GenBank/DDBJ whole genome shotgun (WGS) entry which is preliminary data.</text>
</comment>
<feature type="domain" description="Response regulatory" evidence="2">
    <location>
        <begin position="4"/>
        <end position="132"/>
    </location>
</feature>
<organism evidence="3 4">
    <name type="scientific">Sediminicola arcticus</name>
    <dbReference type="NCBI Taxonomy" id="1574308"/>
    <lineage>
        <taxon>Bacteria</taxon>
        <taxon>Pseudomonadati</taxon>
        <taxon>Bacteroidota</taxon>
        <taxon>Flavobacteriia</taxon>
        <taxon>Flavobacteriales</taxon>
        <taxon>Flavobacteriaceae</taxon>
        <taxon>Sediminicola</taxon>
    </lineage>
</organism>
<reference evidence="3 4" key="1">
    <citation type="submission" date="2024-07" db="EMBL/GenBank/DDBJ databases">
        <title>The genome sequence of type strain Sediminicola arcticus GDMCC 1.2805.</title>
        <authorList>
            <person name="Liu Y."/>
        </authorList>
    </citation>
    <scope>NUCLEOTIDE SEQUENCE [LARGE SCALE GENOMIC DNA]</scope>
    <source>
        <strain evidence="3 4">GDMCC 1.2805</strain>
    </source>
</reference>
<sequence length="221" mass="24952">MYDKVLVAEDIDSISMGVGMILKKLKIKEVQHTSYCDEAFLKAKKALQDGDPFQLLISDLSFKPDYREAKLSSGHELIVALKNEQPNLKVIVYSIEDHPQIVKSLWNSGLINGYVSKDRKGLIELEEAIAQIFKNEAYMSPKLALLIDQKNIMTLGNFEIQLMTSLANGQTHDEIQHHFKANGISPSSKSSIEKRIKELKEEFQANTTAHLVSILKDLRLI</sequence>
<name>A0ABV2SS24_9FLAO</name>
<dbReference type="Proteomes" id="UP001549799">
    <property type="component" value="Unassembled WGS sequence"/>
</dbReference>
<keyword evidence="4" id="KW-1185">Reference proteome</keyword>
<evidence type="ECO:0000256" key="1">
    <source>
        <dbReference type="PROSITE-ProRule" id="PRU00169"/>
    </source>
</evidence>
<evidence type="ECO:0000259" key="2">
    <source>
        <dbReference type="PROSITE" id="PS50110"/>
    </source>
</evidence>
<dbReference type="Gene3D" id="3.40.50.2300">
    <property type="match status" value="1"/>
</dbReference>
<keyword evidence="1" id="KW-0597">Phosphoprotein</keyword>
<feature type="modified residue" description="4-aspartylphosphate" evidence="1">
    <location>
        <position position="59"/>
    </location>
</feature>
<accession>A0ABV2SS24</accession>
<dbReference type="InterPro" id="IPR011006">
    <property type="entry name" value="CheY-like_superfamily"/>
</dbReference>
<dbReference type="SUPFAM" id="SSF52172">
    <property type="entry name" value="CheY-like"/>
    <property type="match status" value="1"/>
</dbReference>
<dbReference type="GO" id="GO:0003677">
    <property type="term" value="F:DNA binding"/>
    <property type="evidence" value="ECO:0007669"/>
    <property type="project" value="UniProtKB-KW"/>
</dbReference>
<keyword evidence="3" id="KW-0238">DNA-binding</keyword>
<protein>
    <submittedName>
        <fullName evidence="3">DNA-binding response regulator</fullName>
    </submittedName>
</protein>
<gene>
    <name evidence="3" type="ORF">ABXZ36_04725</name>
</gene>
<dbReference type="InterPro" id="IPR001789">
    <property type="entry name" value="Sig_transdc_resp-reg_receiver"/>
</dbReference>
<evidence type="ECO:0000313" key="4">
    <source>
        <dbReference type="Proteomes" id="UP001549799"/>
    </source>
</evidence>
<evidence type="ECO:0000313" key="3">
    <source>
        <dbReference type="EMBL" id="MET6989949.1"/>
    </source>
</evidence>
<dbReference type="PROSITE" id="PS50110">
    <property type="entry name" value="RESPONSE_REGULATORY"/>
    <property type="match status" value="1"/>
</dbReference>
<proteinExistence type="predicted"/>
<dbReference type="EMBL" id="JBEXAE010000002">
    <property type="protein sequence ID" value="MET6989949.1"/>
    <property type="molecule type" value="Genomic_DNA"/>
</dbReference>